<gene>
    <name evidence="1" type="ORF">E3N88_18320</name>
</gene>
<name>A0A5N6NUY7_9ASTR</name>
<sequence length="121" mass="13989">MSLPGLLSQTIQPDMHAKTSQLSLDFCLFFHRTSACSFTGLLKPSTEIDGSYRLLHRHTRRVPRPEAKKGFTYREDFRRNLRYFWSIAYREGSSTPPSRTAMSPVVQHLEIYLRFAIPGNP</sequence>
<reference evidence="1 2" key="1">
    <citation type="submission" date="2019-05" db="EMBL/GenBank/DDBJ databases">
        <title>Mikania micrantha, genome provides insights into the molecular mechanism of rapid growth.</title>
        <authorList>
            <person name="Liu B."/>
        </authorList>
    </citation>
    <scope>NUCLEOTIDE SEQUENCE [LARGE SCALE GENOMIC DNA]</scope>
    <source>
        <strain evidence="1">NLD-2019</strain>
        <tissue evidence="1">Leaf</tissue>
    </source>
</reference>
<keyword evidence="2" id="KW-1185">Reference proteome</keyword>
<organism evidence="1 2">
    <name type="scientific">Mikania micrantha</name>
    <name type="common">bitter vine</name>
    <dbReference type="NCBI Taxonomy" id="192012"/>
    <lineage>
        <taxon>Eukaryota</taxon>
        <taxon>Viridiplantae</taxon>
        <taxon>Streptophyta</taxon>
        <taxon>Embryophyta</taxon>
        <taxon>Tracheophyta</taxon>
        <taxon>Spermatophyta</taxon>
        <taxon>Magnoliopsida</taxon>
        <taxon>eudicotyledons</taxon>
        <taxon>Gunneridae</taxon>
        <taxon>Pentapetalae</taxon>
        <taxon>asterids</taxon>
        <taxon>campanulids</taxon>
        <taxon>Asterales</taxon>
        <taxon>Asteraceae</taxon>
        <taxon>Asteroideae</taxon>
        <taxon>Heliantheae alliance</taxon>
        <taxon>Eupatorieae</taxon>
        <taxon>Mikania</taxon>
    </lineage>
</organism>
<evidence type="ECO:0000313" key="2">
    <source>
        <dbReference type="Proteomes" id="UP000326396"/>
    </source>
</evidence>
<protein>
    <submittedName>
        <fullName evidence="1">Uncharacterized protein</fullName>
    </submittedName>
</protein>
<dbReference type="AlphaFoldDB" id="A0A5N6NUY7"/>
<dbReference type="Proteomes" id="UP000326396">
    <property type="component" value="Linkage Group LG17"/>
</dbReference>
<evidence type="ECO:0000313" key="1">
    <source>
        <dbReference type="EMBL" id="KAD5318374.1"/>
    </source>
</evidence>
<accession>A0A5N6NUY7</accession>
<comment type="caution">
    <text evidence="1">The sequence shown here is derived from an EMBL/GenBank/DDBJ whole genome shotgun (WGS) entry which is preliminary data.</text>
</comment>
<dbReference type="EMBL" id="SZYD01000009">
    <property type="protein sequence ID" value="KAD5318374.1"/>
    <property type="molecule type" value="Genomic_DNA"/>
</dbReference>
<proteinExistence type="predicted"/>